<keyword evidence="2" id="KW-1185">Reference proteome</keyword>
<evidence type="ECO:0008006" key="3">
    <source>
        <dbReference type="Google" id="ProtNLM"/>
    </source>
</evidence>
<dbReference type="EMBL" id="CP010777">
    <property type="protein sequence ID" value="AKQ45646.1"/>
    <property type="molecule type" value="Genomic_DNA"/>
</dbReference>
<dbReference type="Proteomes" id="UP000036458">
    <property type="component" value="Chromosome"/>
</dbReference>
<dbReference type="STRING" id="1379910.TH63_08255"/>
<organism evidence="1 2">
    <name type="scientific">Rufibacter radiotolerans</name>
    <dbReference type="NCBI Taxonomy" id="1379910"/>
    <lineage>
        <taxon>Bacteria</taxon>
        <taxon>Pseudomonadati</taxon>
        <taxon>Bacteroidota</taxon>
        <taxon>Cytophagia</taxon>
        <taxon>Cytophagales</taxon>
        <taxon>Hymenobacteraceae</taxon>
        <taxon>Rufibacter</taxon>
    </lineage>
</organism>
<sequence length="204" mass="22795">MNEGLTTLVGKDHYEIFRGDSFQILLDTPSLALKTAIQVRCLLRKSLISDQLHQNPTSKKASKANPLQYSYKREVVDARISIGLGKTGYKGPNIKTSDGEAFQLSGRALDSLKSKGPRLVVATPQEEFNAYMEVICSLLDVFINNWSVQQAEVIYELLEGKKQQEIADMLHITQASVSQRISSAHWQEVEKAVALFQQKTKNLA</sequence>
<dbReference type="AlphaFoldDB" id="A0A0H4W5G2"/>
<dbReference type="PATRIC" id="fig|1379910.4.peg.1797"/>
<reference evidence="1 2" key="1">
    <citation type="submission" date="2015-01" db="EMBL/GenBank/DDBJ databases">
        <title>Rufibacter sp./DG31D/ whole genome sequencing.</title>
        <authorList>
            <person name="Kim M.K."/>
            <person name="Srinivasan S."/>
            <person name="Lee J.-J."/>
        </authorList>
    </citation>
    <scope>NUCLEOTIDE SEQUENCE [LARGE SCALE GENOMIC DNA]</scope>
    <source>
        <strain evidence="1 2">DG31D</strain>
    </source>
</reference>
<name>A0A0H4W5G2_9BACT</name>
<proteinExistence type="predicted"/>
<evidence type="ECO:0000313" key="1">
    <source>
        <dbReference type="EMBL" id="AKQ45646.1"/>
    </source>
</evidence>
<accession>A0A0H4W5G2</accession>
<dbReference type="KEGG" id="ruf:TH63_08255"/>
<gene>
    <name evidence="1" type="ORF">TH63_08255</name>
</gene>
<evidence type="ECO:0000313" key="2">
    <source>
        <dbReference type="Proteomes" id="UP000036458"/>
    </source>
</evidence>
<protein>
    <recommendedName>
        <fullName evidence="3">SatD family protein</fullName>
    </recommendedName>
</protein>